<keyword evidence="3" id="KW-0479">Metal-binding</keyword>
<dbReference type="GO" id="GO:0042364">
    <property type="term" value="P:water-soluble vitamin biosynthetic process"/>
    <property type="evidence" value="ECO:0007669"/>
    <property type="project" value="UniProtKB-ARBA"/>
</dbReference>
<dbReference type="SMART" id="SM00876">
    <property type="entry name" value="BATS"/>
    <property type="match status" value="1"/>
</dbReference>
<dbReference type="SFLD" id="SFLDG01060">
    <property type="entry name" value="BATS_domain_containing"/>
    <property type="match status" value="1"/>
</dbReference>
<dbReference type="PROSITE" id="PS51918">
    <property type="entry name" value="RADICAL_SAM"/>
    <property type="match status" value="1"/>
</dbReference>
<organism evidence="10 11">
    <name type="scientific">Soehngenia longivitae</name>
    <dbReference type="NCBI Taxonomy" id="2562294"/>
    <lineage>
        <taxon>Bacteria</taxon>
        <taxon>Bacillati</taxon>
        <taxon>Bacillota</taxon>
        <taxon>Tissierellia</taxon>
        <taxon>Tissierellales</taxon>
        <taxon>Tissierellaceae</taxon>
        <taxon>Soehngenia</taxon>
    </lineage>
</organism>
<dbReference type="EMBL" id="SRIB01000002">
    <property type="protein sequence ID" value="TFZ41387.1"/>
    <property type="molecule type" value="Genomic_DNA"/>
</dbReference>
<dbReference type="Proteomes" id="UP000298381">
    <property type="component" value="Unassembled WGS sequence"/>
</dbReference>
<dbReference type="GO" id="GO:0044272">
    <property type="term" value="P:sulfur compound biosynthetic process"/>
    <property type="evidence" value="ECO:0007669"/>
    <property type="project" value="UniProtKB-ARBA"/>
</dbReference>
<evidence type="ECO:0000256" key="5">
    <source>
        <dbReference type="ARBA" id="ARBA00023014"/>
    </source>
</evidence>
<dbReference type="InterPro" id="IPR006638">
    <property type="entry name" value="Elp3/MiaA/NifB-like_rSAM"/>
</dbReference>
<evidence type="ECO:0000256" key="3">
    <source>
        <dbReference type="ARBA" id="ARBA00022723"/>
    </source>
</evidence>
<reference evidence="10 11" key="1">
    <citation type="submission" date="2019-03" db="EMBL/GenBank/DDBJ databases">
        <title>Draft genome sequence data and analysis of a Fermenting Bacterium, Soehngenia longevitae strain 1933PT, isolated from petroleum reservoir in Azerbaijan.</title>
        <authorList>
            <person name="Grouzdev D.S."/>
            <person name="Bidzhieva S.K."/>
            <person name="Sokolova D.S."/>
            <person name="Tourova T.P."/>
            <person name="Poltaraus A.B."/>
            <person name="Nazina T.N."/>
        </authorList>
    </citation>
    <scope>NUCLEOTIDE SEQUENCE [LARGE SCALE GENOMIC DNA]</scope>
    <source>
        <strain evidence="10 11">1933P</strain>
    </source>
</reference>
<dbReference type="CDD" id="cd01335">
    <property type="entry name" value="Radical_SAM"/>
    <property type="match status" value="1"/>
</dbReference>
<dbReference type="SFLD" id="SFLDS00029">
    <property type="entry name" value="Radical_SAM"/>
    <property type="match status" value="1"/>
</dbReference>
<name>A0A4Z0D923_9FIRM</name>
<dbReference type="InterPro" id="IPR010722">
    <property type="entry name" value="BATS_dom"/>
</dbReference>
<dbReference type="PANTHER" id="PTHR43726:SF1">
    <property type="entry name" value="BIOTIN SYNTHASE"/>
    <property type="match status" value="1"/>
</dbReference>
<keyword evidence="1 7" id="KW-0004">4Fe-4S</keyword>
<evidence type="ECO:0000259" key="9">
    <source>
        <dbReference type="PROSITE" id="PS51918"/>
    </source>
</evidence>
<dbReference type="NCBIfam" id="TIGR03956">
    <property type="entry name" value="rSAM_HydE"/>
    <property type="match status" value="1"/>
</dbReference>
<dbReference type="SFLD" id="SFLDG01280">
    <property type="entry name" value="HydE/PylB-like"/>
    <property type="match status" value="1"/>
</dbReference>
<dbReference type="OrthoDB" id="9775764at2"/>
<evidence type="ECO:0000313" key="10">
    <source>
        <dbReference type="EMBL" id="TFZ41387.1"/>
    </source>
</evidence>
<dbReference type="GO" id="GO:0051539">
    <property type="term" value="F:4 iron, 4 sulfur cluster binding"/>
    <property type="evidence" value="ECO:0007669"/>
    <property type="project" value="UniProtKB-KW"/>
</dbReference>
<sequence>MREILNKLYNTHDLEMDELVYLIENADTTIINDIKDHAKALTLSIYGNKIYIRALLEFSNYCKRNCMYCGLRNDNEEVDRFRLTKNQIIESIGKAYDFGYRSFVMQSGEDEFYTKDLLSDIIITLKENFKGIAITLSIGERSFEEYKEFKIAGADRFLLRHETADQKQYEKLHPDMSFEERKRCLYDLKALDYQVGAGFLVGLPNSNPTIMAKNLIFLKNLEPHMVGIGPLIIHKDTPLKNYKDGSVEDTLFYISLTRLFLPKAMIPVTTAVNTLDKKGLEKGIDSGGNVLMLNLSPQELKEKYELYKNRETKSVYDLEKVAERLENIGYQAYIKRGDHIDWSKEEEGKWQGQKMN</sequence>
<dbReference type="SMART" id="SM00729">
    <property type="entry name" value="Elp3"/>
    <property type="match status" value="1"/>
</dbReference>
<dbReference type="Gene3D" id="3.20.20.70">
    <property type="entry name" value="Aldolase class I"/>
    <property type="match status" value="1"/>
</dbReference>
<proteinExistence type="predicted"/>
<keyword evidence="11" id="KW-1185">Reference proteome</keyword>
<dbReference type="GO" id="GO:0046872">
    <property type="term" value="F:metal ion binding"/>
    <property type="evidence" value="ECO:0007669"/>
    <property type="project" value="UniProtKB-KW"/>
</dbReference>
<evidence type="ECO:0000256" key="8">
    <source>
        <dbReference type="PIRSR" id="PIRSR004762-2"/>
    </source>
</evidence>
<feature type="binding site" evidence="8">
    <location>
        <position position="181"/>
    </location>
    <ligand>
        <name>S-adenosyl-L-methionine</name>
        <dbReference type="ChEBI" id="CHEBI:59789"/>
    </ligand>
</feature>
<dbReference type="AlphaFoldDB" id="A0A4Z0D923"/>
<comment type="cofactor">
    <cofactor evidence="7">
        <name>[4Fe-4S] cluster</name>
        <dbReference type="ChEBI" id="CHEBI:49883"/>
    </cofactor>
    <text evidence="7">Binds 1 [4Fe-4S] cluster. The cluster is coordinated with 3 cysteines and an exchangeable S-adenosyl-L-methionine.</text>
</comment>
<evidence type="ECO:0000256" key="4">
    <source>
        <dbReference type="ARBA" id="ARBA00023004"/>
    </source>
</evidence>
<dbReference type="GO" id="GO:0016740">
    <property type="term" value="F:transferase activity"/>
    <property type="evidence" value="ECO:0007669"/>
    <property type="project" value="TreeGrafter"/>
</dbReference>
<dbReference type="InterPro" id="IPR058240">
    <property type="entry name" value="rSAM_sf"/>
</dbReference>
<keyword evidence="5 7" id="KW-0411">Iron-sulfur</keyword>
<dbReference type="SFLD" id="SFLDF00348">
    <property type="entry name" value="FeFe_hydrogenase_maturase_(Hyd"/>
    <property type="match status" value="1"/>
</dbReference>
<feature type="binding site" evidence="7">
    <location>
        <position position="62"/>
    </location>
    <ligand>
        <name>[4Fe-4S] cluster</name>
        <dbReference type="ChEBI" id="CHEBI:49883"/>
        <note>4Fe-4S-S-AdoMet</note>
    </ligand>
</feature>
<dbReference type="InterPro" id="IPR024021">
    <property type="entry name" value="FeFe-hyd_HydE_rSAM"/>
</dbReference>
<accession>A0A4Z0D923</accession>
<keyword evidence="2 7" id="KW-0949">S-adenosyl-L-methionine</keyword>
<dbReference type="InterPro" id="IPR007197">
    <property type="entry name" value="rSAM"/>
</dbReference>
<feature type="domain" description="Radical SAM core" evidence="9">
    <location>
        <begin position="48"/>
        <end position="269"/>
    </location>
</feature>
<feature type="binding site" evidence="7">
    <location>
        <position position="66"/>
    </location>
    <ligand>
        <name>[4Fe-4S] cluster</name>
        <dbReference type="ChEBI" id="CHEBI:49883"/>
        <note>4Fe-4S-S-AdoMet</note>
    </ligand>
</feature>
<evidence type="ECO:0000313" key="11">
    <source>
        <dbReference type="Proteomes" id="UP000298381"/>
    </source>
</evidence>
<dbReference type="RefSeq" id="WP_135270365.1">
    <property type="nucleotide sequence ID" value="NZ_SRIB01000002.1"/>
</dbReference>
<comment type="caution">
    <text evidence="10">The sequence shown here is derived from an EMBL/GenBank/DDBJ whole genome shotgun (WGS) entry which is preliminary data.</text>
</comment>
<feature type="binding site" evidence="8">
    <location>
        <position position="137"/>
    </location>
    <ligand>
        <name>(3R)-3-methyl-D-ornithine</name>
        <dbReference type="ChEBI" id="CHEBI:64642"/>
    </ligand>
</feature>
<feature type="binding site" evidence="7">
    <location>
        <position position="69"/>
    </location>
    <ligand>
        <name>[4Fe-4S] cluster</name>
        <dbReference type="ChEBI" id="CHEBI:49883"/>
        <note>4Fe-4S-S-AdoMet</note>
    </ligand>
</feature>
<comment type="cofactor">
    <cofactor evidence="6">
        <name>[2Fe-2S] cluster</name>
        <dbReference type="ChEBI" id="CHEBI:190135"/>
    </cofactor>
</comment>
<evidence type="ECO:0000256" key="2">
    <source>
        <dbReference type="ARBA" id="ARBA00022691"/>
    </source>
</evidence>
<evidence type="ECO:0000256" key="1">
    <source>
        <dbReference type="ARBA" id="ARBA00022485"/>
    </source>
</evidence>
<evidence type="ECO:0000256" key="7">
    <source>
        <dbReference type="PIRSR" id="PIRSR004762-1"/>
    </source>
</evidence>
<protein>
    <submittedName>
        <fullName evidence="10">[FeFe] hydrogenase H-cluster radical SAM maturase HydE</fullName>
    </submittedName>
</protein>
<dbReference type="Pfam" id="PF04055">
    <property type="entry name" value="Radical_SAM"/>
    <property type="match status" value="1"/>
</dbReference>
<feature type="binding site" evidence="8">
    <location>
        <position position="162"/>
    </location>
    <ligand>
        <name>S-adenosyl-L-methionine</name>
        <dbReference type="ChEBI" id="CHEBI:59789"/>
    </ligand>
</feature>
<dbReference type="PIRSF" id="PIRSF004762">
    <property type="entry name" value="CHP00423"/>
    <property type="match status" value="1"/>
</dbReference>
<dbReference type="PANTHER" id="PTHR43726">
    <property type="entry name" value="3-METHYLORNITHINE SYNTHASE"/>
    <property type="match status" value="1"/>
</dbReference>
<dbReference type="InterPro" id="IPR034422">
    <property type="entry name" value="HydE/PylB-like"/>
</dbReference>
<evidence type="ECO:0000256" key="6">
    <source>
        <dbReference type="ARBA" id="ARBA00034078"/>
    </source>
</evidence>
<dbReference type="SUPFAM" id="SSF102114">
    <property type="entry name" value="Radical SAM enzymes"/>
    <property type="match status" value="1"/>
</dbReference>
<dbReference type="InterPro" id="IPR013785">
    <property type="entry name" value="Aldolase_TIM"/>
</dbReference>
<keyword evidence="4 7" id="KW-0408">Iron</keyword>
<gene>
    <name evidence="10" type="primary">hydE</name>
    <name evidence="10" type="ORF">E4100_02085</name>
</gene>